<evidence type="ECO:0000313" key="2">
    <source>
        <dbReference type="Proteomes" id="UP000256964"/>
    </source>
</evidence>
<evidence type="ECO:0000313" key="1">
    <source>
        <dbReference type="EMBL" id="RDX46283.1"/>
    </source>
</evidence>
<sequence>TTPQCTYCWIWGHPGSSCNSAVEVCARCGDNHNAYYHNTVAKCCADRPDRETVPCSHPPRCRNCFGPHYANDHRLCPYAKHRNDRSWY</sequence>
<dbReference type="AlphaFoldDB" id="A0A371D189"/>
<gene>
    <name evidence="1" type="ORF">OH76DRAFT_1307447</name>
</gene>
<reference evidence="1 2" key="1">
    <citation type="journal article" date="2018" name="Biotechnol. Biofuels">
        <title>Integrative visual omics of the white-rot fungus Polyporus brumalis exposes the biotechnological potential of its oxidative enzymes for delignifying raw plant biomass.</title>
        <authorList>
            <person name="Miyauchi S."/>
            <person name="Rancon A."/>
            <person name="Drula E."/>
            <person name="Hage H."/>
            <person name="Chaduli D."/>
            <person name="Favel A."/>
            <person name="Grisel S."/>
            <person name="Henrissat B."/>
            <person name="Herpoel-Gimbert I."/>
            <person name="Ruiz-Duenas F.J."/>
            <person name="Chevret D."/>
            <person name="Hainaut M."/>
            <person name="Lin J."/>
            <person name="Wang M."/>
            <person name="Pangilinan J."/>
            <person name="Lipzen A."/>
            <person name="Lesage-Meessen L."/>
            <person name="Navarro D."/>
            <person name="Riley R."/>
            <person name="Grigoriev I.V."/>
            <person name="Zhou S."/>
            <person name="Raouche S."/>
            <person name="Rosso M.N."/>
        </authorList>
    </citation>
    <scope>NUCLEOTIDE SEQUENCE [LARGE SCALE GENOMIC DNA]</scope>
    <source>
        <strain evidence="1 2">BRFM 1820</strain>
    </source>
</reference>
<dbReference type="STRING" id="139420.A0A371D189"/>
<feature type="non-terminal residue" evidence="1">
    <location>
        <position position="88"/>
    </location>
</feature>
<feature type="non-terminal residue" evidence="1">
    <location>
        <position position="1"/>
    </location>
</feature>
<name>A0A371D189_9APHY</name>
<dbReference type="Proteomes" id="UP000256964">
    <property type="component" value="Unassembled WGS sequence"/>
</dbReference>
<dbReference type="OrthoDB" id="2741553at2759"/>
<organism evidence="1 2">
    <name type="scientific">Lentinus brumalis</name>
    <dbReference type="NCBI Taxonomy" id="2498619"/>
    <lineage>
        <taxon>Eukaryota</taxon>
        <taxon>Fungi</taxon>
        <taxon>Dikarya</taxon>
        <taxon>Basidiomycota</taxon>
        <taxon>Agaricomycotina</taxon>
        <taxon>Agaricomycetes</taxon>
        <taxon>Polyporales</taxon>
        <taxon>Polyporaceae</taxon>
        <taxon>Lentinus</taxon>
    </lineage>
</organism>
<accession>A0A371D189</accession>
<dbReference type="EMBL" id="KZ857429">
    <property type="protein sequence ID" value="RDX46283.1"/>
    <property type="molecule type" value="Genomic_DNA"/>
</dbReference>
<proteinExistence type="predicted"/>
<keyword evidence="2" id="KW-1185">Reference proteome</keyword>
<protein>
    <submittedName>
        <fullName evidence="1">Uncharacterized protein</fullName>
    </submittedName>
</protein>